<dbReference type="PANTHER" id="PTHR11405:SF53">
    <property type="entry name" value="CARBAMOYL-PHOSPHATE SYNTHASE [AMMONIA], MITOCHONDRIAL"/>
    <property type="match status" value="1"/>
</dbReference>
<dbReference type="PANTHER" id="PTHR11405">
    <property type="entry name" value="CARBAMOYLTRANSFERASE FAMILY MEMBER"/>
    <property type="match status" value="1"/>
</dbReference>
<dbReference type="EMBL" id="BMJS01000009">
    <property type="protein sequence ID" value="GGF95856.1"/>
    <property type="molecule type" value="Genomic_DNA"/>
</dbReference>
<keyword evidence="9 15" id="KW-0547">Nucleotide-binding</keyword>
<dbReference type="GO" id="GO:0005524">
    <property type="term" value="F:ATP binding"/>
    <property type="evidence" value="ECO:0007669"/>
    <property type="project" value="UniProtKB-UniRule"/>
</dbReference>
<keyword evidence="12" id="KW-0665">Pyrimidine biosynthesis</keyword>
<dbReference type="GO" id="GO:0004088">
    <property type="term" value="F:carbamoyl-phosphate synthase (glutamine-hydrolyzing) activity"/>
    <property type="evidence" value="ECO:0007669"/>
    <property type="project" value="TreeGrafter"/>
</dbReference>
<dbReference type="SUPFAM" id="SSF56059">
    <property type="entry name" value="Glutathione synthetase ATP-binding domain-like"/>
    <property type="match status" value="2"/>
</dbReference>
<evidence type="ECO:0000256" key="5">
    <source>
        <dbReference type="ARBA" id="ARBA00022598"/>
    </source>
</evidence>
<dbReference type="InterPro" id="IPR005483">
    <property type="entry name" value="CPSase_dom"/>
</dbReference>
<dbReference type="RefSeq" id="WP_117002184.1">
    <property type="nucleotide sequence ID" value="NZ_BMJS01000009.1"/>
</dbReference>
<reference evidence="18" key="1">
    <citation type="journal article" date="2014" name="Int. J. Syst. Evol. Microbiol.">
        <title>Complete genome sequence of Corynebacterium casei LMG S-19264T (=DSM 44701T), isolated from a smear-ripened cheese.</title>
        <authorList>
            <consortium name="US DOE Joint Genome Institute (JGI-PGF)"/>
            <person name="Walter F."/>
            <person name="Albersmeier A."/>
            <person name="Kalinowski J."/>
            <person name="Ruckert C."/>
        </authorList>
    </citation>
    <scope>NUCLEOTIDE SEQUENCE</scope>
    <source>
        <strain evidence="18">CGMCC 1.15758</strain>
    </source>
</reference>
<keyword evidence="7" id="KW-0479">Metal-binding</keyword>
<evidence type="ECO:0000256" key="3">
    <source>
        <dbReference type="ARBA" id="ARBA00009799"/>
    </source>
</evidence>
<dbReference type="FunFam" id="3.40.50.20:FF:000001">
    <property type="entry name" value="Carbamoyl-phosphate synthase large chain"/>
    <property type="match status" value="1"/>
</dbReference>
<dbReference type="FunFam" id="3.30.470.20:FF:000001">
    <property type="entry name" value="Carbamoyl-phosphate synthase large chain"/>
    <property type="match status" value="1"/>
</dbReference>
<dbReference type="InterPro" id="IPR005480">
    <property type="entry name" value="CPSase_lsu_oligo"/>
</dbReference>
<dbReference type="SMART" id="SM00851">
    <property type="entry name" value="MGS"/>
    <property type="match status" value="1"/>
</dbReference>
<dbReference type="InterPro" id="IPR005479">
    <property type="entry name" value="CPAse_ATP-bd"/>
</dbReference>
<comment type="pathway">
    <text evidence="2">Amino-acid biosynthesis; L-arginine biosynthesis.</text>
</comment>
<proteinExistence type="inferred from homology"/>
<comment type="caution">
    <text evidence="18">The sequence shown here is derived from an EMBL/GenBank/DDBJ whole genome shotgun (WGS) entry which is preliminary data.</text>
</comment>
<keyword evidence="11" id="KW-0460">Magnesium</keyword>
<dbReference type="Gene3D" id="1.10.1030.10">
    <property type="entry name" value="Carbamoyl-phosphate synthetase, large subunit oligomerisation domain"/>
    <property type="match status" value="1"/>
</dbReference>
<evidence type="ECO:0000256" key="6">
    <source>
        <dbReference type="ARBA" id="ARBA00022605"/>
    </source>
</evidence>
<evidence type="ECO:0000256" key="10">
    <source>
        <dbReference type="ARBA" id="ARBA00022840"/>
    </source>
</evidence>
<reference evidence="18" key="2">
    <citation type="submission" date="2020-09" db="EMBL/GenBank/DDBJ databases">
        <authorList>
            <person name="Sun Q."/>
            <person name="Zhou Y."/>
        </authorList>
    </citation>
    <scope>NUCLEOTIDE SEQUENCE</scope>
    <source>
        <strain evidence="18">CGMCC 1.15758</strain>
    </source>
</reference>
<evidence type="ECO:0000256" key="11">
    <source>
        <dbReference type="ARBA" id="ARBA00022842"/>
    </source>
</evidence>
<comment type="catalytic activity">
    <reaction evidence="14">
        <text>hydrogencarbonate + NH4(+) + 2 ATP = carbamoyl phosphate + 2 ADP + phosphate + 2 H(+)</text>
        <dbReference type="Rhea" id="RHEA:18029"/>
        <dbReference type="ChEBI" id="CHEBI:15378"/>
        <dbReference type="ChEBI" id="CHEBI:17544"/>
        <dbReference type="ChEBI" id="CHEBI:28938"/>
        <dbReference type="ChEBI" id="CHEBI:30616"/>
        <dbReference type="ChEBI" id="CHEBI:43474"/>
        <dbReference type="ChEBI" id="CHEBI:58228"/>
        <dbReference type="ChEBI" id="CHEBI:456216"/>
        <dbReference type="EC" id="6.3.4.16"/>
    </reaction>
</comment>
<evidence type="ECO:0000256" key="1">
    <source>
        <dbReference type="ARBA" id="ARBA00001936"/>
    </source>
</evidence>
<name>A0A8J3E8K6_9GAMM</name>
<evidence type="ECO:0000259" key="17">
    <source>
        <dbReference type="PROSITE" id="PS51855"/>
    </source>
</evidence>
<dbReference type="PROSITE" id="PS00867">
    <property type="entry name" value="CPSASE_2"/>
    <property type="match status" value="2"/>
</dbReference>
<dbReference type="FunFam" id="3.30.1490.20:FF:000001">
    <property type="entry name" value="Carbamoyl-phosphate synthase large chain"/>
    <property type="match status" value="1"/>
</dbReference>
<comment type="similarity">
    <text evidence="3">Belongs to the CarB family.</text>
</comment>
<dbReference type="GO" id="GO:0006526">
    <property type="term" value="P:L-arginine biosynthetic process"/>
    <property type="evidence" value="ECO:0007669"/>
    <property type="project" value="UniProtKB-KW"/>
</dbReference>
<dbReference type="SUPFAM" id="SSF48108">
    <property type="entry name" value="Carbamoyl phosphate synthetase, large subunit connection domain"/>
    <property type="match status" value="1"/>
</dbReference>
<evidence type="ECO:0000259" key="16">
    <source>
        <dbReference type="PROSITE" id="PS50975"/>
    </source>
</evidence>
<dbReference type="InterPro" id="IPR058047">
    <property type="entry name" value="CPSase_preATP-grasp"/>
</dbReference>
<dbReference type="AlphaFoldDB" id="A0A8J3E8K6"/>
<gene>
    <name evidence="18" type="ORF">GCM10010995_11370</name>
</gene>
<feature type="domain" description="ATP-grasp" evidence="16">
    <location>
        <begin position="137"/>
        <end position="329"/>
    </location>
</feature>
<dbReference type="NCBIfam" id="NF009455">
    <property type="entry name" value="PRK12815.1"/>
    <property type="match status" value="1"/>
</dbReference>
<dbReference type="InterPro" id="IPR036897">
    <property type="entry name" value="CarbamoylP_synth_lsu_oligo_sf"/>
</dbReference>
<dbReference type="NCBIfam" id="TIGR01369">
    <property type="entry name" value="CPSaseII_lrg"/>
    <property type="match status" value="1"/>
</dbReference>
<evidence type="ECO:0000313" key="18">
    <source>
        <dbReference type="EMBL" id="GGF95856.1"/>
    </source>
</evidence>
<keyword evidence="4" id="KW-0055">Arginine biosynthesis</keyword>
<dbReference type="Proteomes" id="UP000636949">
    <property type="component" value="Unassembled WGS sequence"/>
</dbReference>
<keyword evidence="6" id="KW-0028">Amino-acid biosynthesis</keyword>
<dbReference type="Gene3D" id="3.30.470.20">
    <property type="entry name" value="ATP-grasp fold, B domain"/>
    <property type="match status" value="2"/>
</dbReference>
<evidence type="ECO:0000256" key="13">
    <source>
        <dbReference type="ARBA" id="ARBA00023211"/>
    </source>
</evidence>
<protein>
    <submittedName>
        <fullName evidence="18">Carbamoyl-phosphate synthase (Glutamine-hydrolyzing)</fullName>
    </submittedName>
</protein>
<sequence>MINHREQFKHIQKVLLLGSGGIRISQAGEFDYSGSQAIKALKEEGIKVILVNPNIATIQTDPGMADEVYFEPLDLAHVTKIIEKEKPDAIMLSFGGQTALNLGLKLEEKGILALHNVKVLGSSVQTIKEAEDRGLFKDKLDEINVKTAKSVVATTLKDAIIAAKEIGFPLMMRSGFSLGGLGSGIVRTESELKHRVTEVLNATSQVLIEECLLGWNEFEYEIVRDMAGNVLTVCNMENFDPMGIHTGESIVVSPSQSLNNEEYHRLRKIAIDVANHFEIIGECNIQYAFNLETSDYRVIEINPRLSRSSALASKATGYPLAFIAAKLILGYNLHELQNAVTKKTCAYFEPALDYIVVKIPRWDTHKLKKAERFIGTEMKSVGEVMAIGRSFPEGLQKAVGMLNIGAADLSDYPFDIPDLELEIERATDRRIFALHRFFVQGGDIEKAYQLSKIDKWFLNHMHTIAEMENRLKNLNNPLTKELLKEAKKLGFSDKSIARFREMDVQALRAWRISQGIVPYVKQIDTLAGEFEAETNYLYMTYHGIEHDVKPSEIEASLIIGSGPYSIGSSVEFDWCGVTTAHTLKKLGESPIIINSNPETVSTDYDESDRLYFEQLTFERVQDIADFENLKGIVVSVGGQIANNLVVPLARAGYPILGTSPQNINKAENRAIFSTMLNDLGIDQPEWQSVTTLEKAKEFSDKVGYPILVRPSYVLSGAAMNVIYSEDALEQYLAEATSVSPEHPVVISDFINNAKELEMDGVAENGEIVIYAISEHVENAGVHSGDATIVLPPQNLYLETIRRAKRITKKIVKALNISGPFNIQFIAKDNNLKVIECNLRASRSFPFVSKVTGHNFIEIATEVIIGKYKKKRYNTLDLDYVGVKTSQFSYNRLKGANPVAHVEMSSTGEVGCIGYDLLDAFYKSWQATEMFVKRKKILLSIGGDKKVKLMPEIKRLHEQGWEIYTTTGTHQYLSDLGIETKLTHKISESEAPNVETVIADHCVDLIINIPRRQQHVSDDNVSDGFKIRRLAVDHHIPLITNLQIAELTLRSLAELHDAPIHVKSWREFMETRA</sequence>
<evidence type="ECO:0000256" key="14">
    <source>
        <dbReference type="ARBA" id="ARBA00047359"/>
    </source>
</evidence>
<evidence type="ECO:0000256" key="15">
    <source>
        <dbReference type="PROSITE-ProRule" id="PRU00409"/>
    </source>
</evidence>
<dbReference type="PROSITE" id="PS51855">
    <property type="entry name" value="MGS"/>
    <property type="match status" value="1"/>
</dbReference>
<dbReference type="InterPro" id="IPR013815">
    <property type="entry name" value="ATP_grasp_subdomain_1"/>
</dbReference>
<evidence type="ECO:0000256" key="2">
    <source>
        <dbReference type="ARBA" id="ARBA00004730"/>
    </source>
</evidence>
<feature type="domain" description="ATP-grasp" evidence="16">
    <location>
        <begin position="673"/>
        <end position="864"/>
    </location>
</feature>
<keyword evidence="10 15" id="KW-0067">ATP-binding</keyword>
<evidence type="ECO:0000256" key="9">
    <source>
        <dbReference type="ARBA" id="ARBA00022741"/>
    </source>
</evidence>
<dbReference type="GO" id="GO:0005737">
    <property type="term" value="C:cytoplasm"/>
    <property type="evidence" value="ECO:0007669"/>
    <property type="project" value="TreeGrafter"/>
</dbReference>
<dbReference type="InterPro" id="IPR011607">
    <property type="entry name" value="MGS-like_dom"/>
</dbReference>
<evidence type="ECO:0000256" key="7">
    <source>
        <dbReference type="ARBA" id="ARBA00022723"/>
    </source>
</evidence>
<dbReference type="Pfam" id="PF02786">
    <property type="entry name" value="CPSase_L_D2"/>
    <property type="match status" value="2"/>
</dbReference>
<dbReference type="Pfam" id="PF25596">
    <property type="entry name" value="CPSase_L_D1"/>
    <property type="match status" value="2"/>
</dbReference>
<evidence type="ECO:0000256" key="12">
    <source>
        <dbReference type="ARBA" id="ARBA00022975"/>
    </source>
</evidence>
<dbReference type="Pfam" id="PF02142">
    <property type="entry name" value="MGS"/>
    <property type="match status" value="1"/>
</dbReference>
<dbReference type="GO" id="GO:0004087">
    <property type="term" value="F:carbamoyl-phosphate synthase (ammonia) activity"/>
    <property type="evidence" value="ECO:0007669"/>
    <property type="project" value="UniProtKB-EC"/>
</dbReference>
<keyword evidence="13" id="KW-0464">Manganese</keyword>
<dbReference type="InterPro" id="IPR006275">
    <property type="entry name" value="CPSase_lsu"/>
</dbReference>
<dbReference type="Gene3D" id="3.40.50.1380">
    <property type="entry name" value="Methylglyoxal synthase-like domain"/>
    <property type="match status" value="1"/>
</dbReference>
<dbReference type="SUPFAM" id="SSF52335">
    <property type="entry name" value="Methylglyoxal synthase-like"/>
    <property type="match status" value="1"/>
</dbReference>
<dbReference type="OrthoDB" id="9804197at2"/>
<keyword evidence="5" id="KW-0436">Ligase</keyword>
<evidence type="ECO:0000313" key="19">
    <source>
        <dbReference type="Proteomes" id="UP000636949"/>
    </source>
</evidence>
<dbReference type="InterPro" id="IPR016185">
    <property type="entry name" value="PreATP-grasp_dom_sf"/>
</dbReference>
<dbReference type="GO" id="GO:0046872">
    <property type="term" value="F:metal ion binding"/>
    <property type="evidence" value="ECO:0007669"/>
    <property type="project" value="UniProtKB-KW"/>
</dbReference>
<evidence type="ECO:0000256" key="8">
    <source>
        <dbReference type="ARBA" id="ARBA00022737"/>
    </source>
</evidence>
<dbReference type="NCBIfam" id="NF003671">
    <property type="entry name" value="PRK05294.1"/>
    <property type="match status" value="1"/>
</dbReference>
<dbReference type="Gene3D" id="3.30.1490.20">
    <property type="entry name" value="ATP-grasp fold, A domain"/>
    <property type="match status" value="1"/>
</dbReference>
<dbReference type="Gene3D" id="3.40.50.20">
    <property type="match status" value="2"/>
</dbReference>
<dbReference type="FunFam" id="3.30.470.20:FF:000051">
    <property type="entry name" value="Carbamoyl phosphate synthetase II"/>
    <property type="match status" value="1"/>
</dbReference>
<dbReference type="PROSITE" id="PS50975">
    <property type="entry name" value="ATP_GRASP"/>
    <property type="match status" value="2"/>
</dbReference>
<dbReference type="GO" id="GO:0006541">
    <property type="term" value="P:glutamine metabolic process"/>
    <property type="evidence" value="ECO:0007669"/>
    <property type="project" value="TreeGrafter"/>
</dbReference>
<evidence type="ECO:0000256" key="4">
    <source>
        <dbReference type="ARBA" id="ARBA00022571"/>
    </source>
</evidence>
<accession>A0A8J3E8K6</accession>
<dbReference type="Pfam" id="PF02787">
    <property type="entry name" value="CPSase_L_D3"/>
    <property type="match status" value="1"/>
</dbReference>
<dbReference type="PRINTS" id="PR00098">
    <property type="entry name" value="CPSASE"/>
</dbReference>
<dbReference type="InterPro" id="IPR011761">
    <property type="entry name" value="ATP-grasp"/>
</dbReference>
<keyword evidence="19" id="KW-1185">Reference proteome</keyword>
<dbReference type="FunFam" id="3.40.50.20:FF:000002">
    <property type="entry name" value="Carbamoyl-phosphate synthase large chain"/>
    <property type="match status" value="1"/>
</dbReference>
<keyword evidence="8" id="KW-0677">Repeat</keyword>
<comment type="cofactor">
    <cofactor evidence="1">
        <name>Mn(2+)</name>
        <dbReference type="ChEBI" id="CHEBI:29035"/>
    </cofactor>
</comment>
<dbReference type="GO" id="GO:0006221">
    <property type="term" value="P:pyrimidine nucleotide biosynthetic process"/>
    <property type="evidence" value="ECO:0007669"/>
    <property type="project" value="UniProtKB-KW"/>
</dbReference>
<dbReference type="SMART" id="SM01096">
    <property type="entry name" value="CPSase_L_D3"/>
    <property type="match status" value="1"/>
</dbReference>
<dbReference type="InterPro" id="IPR036914">
    <property type="entry name" value="MGS-like_dom_sf"/>
</dbReference>
<dbReference type="FunFam" id="1.10.1030.10:FF:000002">
    <property type="entry name" value="Carbamoyl-phosphate synthase large chain"/>
    <property type="match status" value="1"/>
</dbReference>
<organism evidence="18 19">
    <name type="scientific">Cysteiniphilum litorale</name>
    <dbReference type="NCBI Taxonomy" id="2056700"/>
    <lineage>
        <taxon>Bacteria</taxon>
        <taxon>Pseudomonadati</taxon>
        <taxon>Pseudomonadota</taxon>
        <taxon>Gammaproteobacteria</taxon>
        <taxon>Thiotrichales</taxon>
        <taxon>Fastidiosibacteraceae</taxon>
        <taxon>Cysteiniphilum</taxon>
    </lineage>
</organism>
<dbReference type="SUPFAM" id="SSF52440">
    <property type="entry name" value="PreATP-grasp domain"/>
    <property type="match status" value="2"/>
</dbReference>
<feature type="domain" description="MGS-like" evidence="17">
    <location>
        <begin position="927"/>
        <end position="1072"/>
    </location>
</feature>
<dbReference type="PROSITE" id="PS00866">
    <property type="entry name" value="CPSASE_1"/>
    <property type="match status" value="1"/>
</dbReference>